<sequence length="81" mass="9099">MLSRRGHAGVITIDVHTPDEETAMSLQSSSNQEPVFRPQSELQLGGAILDRNGQEILITEEMVQAACQECEKYWVQPEKQD</sequence>
<feature type="compositionally biased region" description="Polar residues" evidence="1">
    <location>
        <begin position="24"/>
        <end position="33"/>
    </location>
</feature>
<accession>A0A7C2BBE1</accession>
<feature type="region of interest" description="Disordered" evidence="1">
    <location>
        <begin position="1"/>
        <end position="37"/>
    </location>
</feature>
<organism evidence="2">
    <name type="scientific">Pseudomonas graminis</name>
    <dbReference type="NCBI Taxonomy" id="158627"/>
    <lineage>
        <taxon>Bacteria</taxon>
        <taxon>Pseudomonadati</taxon>
        <taxon>Pseudomonadota</taxon>
        <taxon>Gammaproteobacteria</taxon>
        <taxon>Pseudomonadales</taxon>
        <taxon>Pseudomonadaceae</taxon>
        <taxon>Pseudomonas</taxon>
    </lineage>
</organism>
<dbReference type="AlphaFoldDB" id="A0A7C2BBE1"/>
<evidence type="ECO:0000313" key="2">
    <source>
        <dbReference type="EMBL" id="HEF24594.1"/>
    </source>
</evidence>
<dbReference type="InterPro" id="IPR054635">
    <property type="entry name" value="PA1571-like"/>
</dbReference>
<proteinExistence type="predicted"/>
<protein>
    <recommendedName>
        <fullName evidence="3">Multifunctional fatty acid oxidation complex subunit alpha</fullName>
    </recommendedName>
</protein>
<comment type="caution">
    <text evidence="2">The sequence shown here is derived from an EMBL/GenBank/DDBJ whole genome shotgun (WGS) entry which is preliminary data.</text>
</comment>
<evidence type="ECO:0008006" key="3">
    <source>
        <dbReference type="Google" id="ProtNLM"/>
    </source>
</evidence>
<dbReference type="EMBL" id="DSIN01000008">
    <property type="protein sequence ID" value="HEF24594.1"/>
    <property type="molecule type" value="Genomic_DNA"/>
</dbReference>
<dbReference type="NCBIfam" id="NF045613">
    <property type="entry name" value="PA1571_fam"/>
    <property type="match status" value="1"/>
</dbReference>
<evidence type="ECO:0000256" key="1">
    <source>
        <dbReference type="SAM" id="MobiDB-lite"/>
    </source>
</evidence>
<reference evidence="2" key="1">
    <citation type="journal article" date="2020" name="mSystems">
        <title>Genome- and Community-Level Interaction Insights into Carbon Utilization and Element Cycling Functions of Hydrothermarchaeota in Hydrothermal Sediment.</title>
        <authorList>
            <person name="Zhou Z."/>
            <person name="Liu Y."/>
            <person name="Xu W."/>
            <person name="Pan J."/>
            <person name="Luo Z.H."/>
            <person name="Li M."/>
        </authorList>
    </citation>
    <scope>NUCLEOTIDE SEQUENCE [LARGE SCALE GENOMIC DNA]</scope>
    <source>
        <strain evidence="2">SpSt-200</strain>
    </source>
</reference>
<gene>
    <name evidence="2" type="ORF">ENP23_02315</name>
</gene>
<name>A0A7C2BBE1_9PSED</name>